<comment type="caution">
    <text evidence="1">The sequence shown here is derived from an EMBL/GenBank/DDBJ whole genome shotgun (WGS) entry which is preliminary data.</text>
</comment>
<sequence length="158" mass="17428">MREHLAKKLIRIEEQKYLADVGTLGGHFDGFQDWVNEDYERNPDKYEPHFRELLDAATKTVWREKPKTLPLFQIGGVSLPEALTWPDKKAPGGFRKVASAHATTGQLRECAILTLRKGAEAVQKGEDMMAVSDIALERAGGDPTKLLSGVVDAVAITA</sequence>
<accession>A0A0F9E5G3</accession>
<name>A0A0F9E5G3_9ZZZZ</name>
<gene>
    <name evidence="1" type="ORF">LCGC14_2195210</name>
</gene>
<dbReference type="AlphaFoldDB" id="A0A0F9E5G3"/>
<reference evidence="1" key="1">
    <citation type="journal article" date="2015" name="Nature">
        <title>Complex archaea that bridge the gap between prokaryotes and eukaryotes.</title>
        <authorList>
            <person name="Spang A."/>
            <person name="Saw J.H."/>
            <person name="Jorgensen S.L."/>
            <person name="Zaremba-Niedzwiedzka K."/>
            <person name="Martijn J."/>
            <person name="Lind A.E."/>
            <person name="van Eijk R."/>
            <person name="Schleper C."/>
            <person name="Guy L."/>
            <person name="Ettema T.J."/>
        </authorList>
    </citation>
    <scope>NUCLEOTIDE SEQUENCE</scope>
</reference>
<protein>
    <submittedName>
        <fullName evidence="1">Uncharacterized protein</fullName>
    </submittedName>
</protein>
<organism evidence="1">
    <name type="scientific">marine sediment metagenome</name>
    <dbReference type="NCBI Taxonomy" id="412755"/>
    <lineage>
        <taxon>unclassified sequences</taxon>
        <taxon>metagenomes</taxon>
        <taxon>ecological metagenomes</taxon>
    </lineage>
</organism>
<dbReference type="EMBL" id="LAZR01028816">
    <property type="protein sequence ID" value="KKL61446.1"/>
    <property type="molecule type" value="Genomic_DNA"/>
</dbReference>
<evidence type="ECO:0000313" key="1">
    <source>
        <dbReference type="EMBL" id="KKL61446.1"/>
    </source>
</evidence>
<proteinExistence type="predicted"/>